<sequence>MGRSSHYISYAIILFTSTLLDLNDPAVGITHERPSIAARDLARNLLPWMFLVIFLSAIGCTTYYYYHTVSVTSQCQVFMEY</sequence>
<keyword evidence="1" id="KW-1133">Transmembrane helix</keyword>
<evidence type="ECO:0000256" key="1">
    <source>
        <dbReference type="SAM" id="Phobius"/>
    </source>
</evidence>
<feature type="transmembrane region" description="Helical" evidence="1">
    <location>
        <begin position="45"/>
        <end position="66"/>
    </location>
</feature>
<name>A0A085NHA9_9BILA</name>
<gene>
    <name evidence="2" type="ORF">M514_10016</name>
</gene>
<keyword evidence="1" id="KW-0472">Membrane</keyword>
<reference evidence="2" key="1">
    <citation type="journal article" date="2014" name="Nat. Genet.">
        <title>Genome and transcriptome of the porcine whipworm Trichuris suis.</title>
        <authorList>
            <person name="Jex A.R."/>
            <person name="Nejsum P."/>
            <person name="Schwarz E.M."/>
            <person name="Hu L."/>
            <person name="Young N.D."/>
            <person name="Hall R.S."/>
            <person name="Korhonen P.K."/>
            <person name="Liao S."/>
            <person name="Thamsborg S."/>
            <person name="Xia J."/>
            <person name="Xu P."/>
            <person name="Wang S."/>
            <person name="Scheerlinck J.P."/>
            <person name="Hofmann A."/>
            <person name="Sternberg P.W."/>
            <person name="Wang J."/>
            <person name="Gasser R.B."/>
        </authorList>
    </citation>
    <scope>NUCLEOTIDE SEQUENCE [LARGE SCALE GENOMIC DNA]</scope>
    <source>
        <strain evidence="2">DCEP-RM93F</strain>
    </source>
</reference>
<dbReference type="Proteomes" id="UP000030758">
    <property type="component" value="Unassembled WGS sequence"/>
</dbReference>
<dbReference type="EMBL" id="KL367500">
    <property type="protein sequence ID" value="KFD68855.1"/>
    <property type="molecule type" value="Genomic_DNA"/>
</dbReference>
<protein>
    <submittedName>
        <fullName evidence="2">Uncharacterized protein</fullName>
    </submittedName>
</protein>
<feature type="transmembrane region" description="Helical" evidence="1">
    <location>
        <begin position="6"/>
        <end position="24"/>
    </location>
</feature>
<proteinExistence type="predicted"/>
<organism evidence="2">
    <name type="scientific">Trichuris suis</name>
    <name type="common">pig whipworm</name>
    <dbReference type="NCBI Taxonomy" id="68888"/>
    <lineage>
        <taxon>Eukaryota</taxon>
        <taxon>Metazoa</taxon>
        <taxon>Ecdysozoa</taxon>
        <taxon>Nematoda</taxon>
        <taxon>Enoplea</taxon>
        <taxon>Dorylaimia</taxon>
        <taxon>Trichinellida</taxon>
        <taxon>Trichuridae</taxon>
        <taxon>Trichuris</taxon>
    </lineage>
</organism>
<dbReference type="AlphaFoldDB" id="A0A085NHA9"/>
<evidence type="ECO:0000313" key="2">
    <source>
        <dbReference type="EMBL" id="KFD68855.1"/>
    </source>
</evidence>
<keyword evidence="1" id="KW-0812">Transmembrane</keyword>
<accession>A0A085NHA9</accession>